<dbReference type="InterPro" id="IPR003171">
    <property type="entry name" value="Mehydrof_redctse-like"/>
</dbReference>
<dbReference type="FunCoup" id="A0A6J2YS27">
    <property type="interactions" value="15"/>
</dbReference>
<sequence>MPNYWRTWSTFISVTWLGAKYLQLPNHQIPTVVLAQNLNKLKCPVLVHLPGRNLNKERMLEILNLLKNSGIKHVLALQGDWVHVLEKDDTKVDFPYASDLVSFIKGNFGSEFCVGVTAYPDLHPHCEDLERDLDYLKKKISLGAEFILTQAVFDFDVLENYAKSCRRHGINVPIFVGVFIIKSYQSLKNMAKWCEFKVPQAVLEFLENNRDDPDAIERFGLDFGENLIRKILENKELFAGVHLYSMNDMEWMEKVLDKFKYSDDASSSAKMK</sequence>
<dbReference type="Proteomes" id="UP000504635">
    <property type="component" value="Unplaced"/>
</dbReference>
<evidence type="ECO:0000256" key="5">
    <source>
        <dbReference type="ARBA" id="ARBA00022827"/>
    </source>
</evidence>
<evidence type="ECO:0000256" key="7">
    <source>
        <dbReference type="RuleBase" id="RU004254"/>
    </source>
</evidence>
<dbReference type="SUPFAM" id="SSF51730">
    <property type="entry name" value="FAD-linked oxidoreductase"/>
    <property type="match status" value="1"/>
</dbReference>
<evidence type="ECO:0000313" key="9">
    <source>
        <dbReference type="RefSeq" id="XP_030765590.1"/>
    </source>
</evidence>
<dbReference type="GO" id="GO:0004489">
    <property type="term" value="F:methylenetetrahydrofolate reductase [NAD(P)H] activity"/>
    <property type="evidence" value="ECO:0007669"/>
    <property type="project" value="InterPro"/>
</dbReference>
<evidence type="ECO:0000256" key="1">
    <source>
        <dbReference type="ARBA" id="ARBA00001974"/>
    </source>
</evidence>
<dbReference type="KEGG" id="soy:115889672"/>
<dbReference type="AlphaFoldDB" id="A0A6J2YS27"/>
<evidence type="ECO:0000313" key="8">
    <source>
        <dbReference type="Proteomes" id="UP000504635"/>
    </source>
</evidence>
<dbReference type="GO" id="GO:0005829">
    <property type="term" value="C:cytosol"/>
    <property type="evidence" value="ECO:0007669"/>
    <property type="project" value="TreeGrafter"/>
</dbReference>
<dbReference type="InterPro" id="IPR029041">
    <property type="entry name" value="FAD-linked_oxidoreductase-like"/>
</dbReference>
<evidence type="ECO:0000256" key="2">
    <source>
        <dbReference type="ARBA" id="ARBA00004777"/>
    </source>
</evidence>
<gene>
    <name evidence="9" type="primary">LOC115889672</name>
</gene>
<dbReference type="PANTHER" id="PTHR45754:SF3">
    <property type="entry name" value="METHYLENETETRAHYDROFOLATE REDUCTASE (NADPH)"/>
    <property type="match status" value="1"/>
</dbReference>
<organism evidence="8 9">
    <name type="scientific">Sitophilus oryzae</name>
    <name type="common">Rice weevil</name>
    <name type="synonym">Curculio oryzae</name>
    <dbReference type="NCBI Taxonomy" id="7048"/>
    <lineage>
        <taxon>Eukaryota</taxon>
        <taxon>Metazoa</taxon>
        <taxon>Ecdysozoa</taxon>
        <taxon>Arthropoda</taxon>
        <taxon>Hexapoda</taxon>
        <taxon>Insecta</taxon>
        <taxon>Pterygota</taxon>
        <taxon>Neoptera</taxon>
        <taxon>Endopterygota</taxon>
        <taxon>Coleoptera</taxon>
        <taxon>Polyphaga</taxon>
        <taxon>Cucujiformia</taxon>
        <taxon>Curculionidae</taxon>
        <taxon>Dryophthorinae</taxon>
        <taxon>Sitophilus</taxon>
    </lineage>
</organism>
<comment type="cofactor">
    <cofactor evidence="1">
        <name>FAD</name>
        <dbReference type="ChEBI" id="CHEBI:57692"/>
    </cofactor>
</comment>
<evidence type="ECO:0000256" key="6">
    <source>
        <dbReference type="ARBA" id="ARBA00023002"/>
    </source>
</evidence>
<keyword evidence="8" id="KW-1185">Reference proteome</keyword>
<evidence type="ECO:0000256" key="4">
    <source>
        <dbReference type="ARBA" id="ARBA00022630"/>
    </source>
</evidence>
<reference evidence="9" key="1">
    <citation type="submission" date="2025-08" db="UniProtKB">
        <authorList>
            <consortium name="RefSeq"/>
        </authorList>
    </citation>
    <scope>IDENTIFICATION</scope>
    <source>
        <tissue evidence="9">Gonads</tissue>
    </source>
</reference>
<dbReference type="GO" id="GO:0009086">
    <property type="term" value="P:methionine biosynthetic process"/>
    <property type="evidence" value="ECO:0007669"/>
    <property type="project" value="TreeGrafter"/>
</dbReference>
<keyword evidence="4" id="KW-0285">Flavoprotein</keyword>
<dbReference type="InParanoid" id="A0A6J2YS27"/>
<dbReference type="GeneID" id="115889672"/>
<protein>
    <submittedName>
        <fullName evidence="9">Methylenetetrahydrofolate reductase-like</fullName>
    </submittedName>
</protein>
<dbReference type="Pfam" id="PF02219">
    <property type="entry name" value="MTHFR"/>
    <property type="match status" value="1"/>
</dbReference>
<dbReference type="GO" id="GO:0035999">
    <property type="term" value="P:tetrahydrofolate interconversion"/>
    <property type="evidence" value="ECO:0007669"/>
    <property type="project" value="UniProtKB-UniPathway"/>
</dbReference>
<dbReference type="PANTHER" id="PTHR45754">
    <property type="entry name" value="METHYLENETETRAHYDROFOLATE REDUCTASE"/>
    <property type="match status" value="1"/>
</dbReference>
<comment type="pathway">
    <text evidence="2 7">One-carbon metabolism; tetrahydrofolate interconversion.</text>
</comment>
<evidence type="ECO:0000256" key="3">
    <source>
        <dbReference type="ARBA" id="ARBA00006743"/>
    </source>
</evidence>
<name>A0A6J2YS27_SITOR</name>
<dbReference type="Gene3D" id="3.20.20.220">
    <property type="match status" value="1"/>
</dbReference>
<dbReference type="CDD" id="cd00537">
    <property type="entry name" value="MTHFR"/>
    <property type="match status" value="1"/>
</dbReference>
<dbReference type="RefSeq" id="XP_030765590.1">
    <property type="nucleotide sequence ID" value="XM_030909730.1"/>
</dbReference>
<keyword evidence="6" id="KW-0560">Oxidoreductase</keyword>
<accession>A0A6J2YS27</accession>
<dbReference type="OrthoDB" id="16284at2759"/>
<comment type="similarity">
    <text evidence="3">Belongs to the methylenetetrahydrofolate reductase family.</text>
</comment>
<keyword evidence="5" id="KW-0274">FAD</keyword>
<dbReference type="GO" id="GO:0071949">
    <property type="term" value="F:FAD binding"/>
    <property type="evidence" value="ECO:0007669"/>
    <property type="project" value="TreeGrafter"/>
</dbReference>
<proteinExistence type="inferred from homology"/>
<dbReference type="UniPathway" id="UPA00193"/>